<dbReference type="GO" id="GO:0034599">
    <property type="term" value="P:cellular response to oxidative stress"/>
    <property type="evidence" value="ECO:0007669"/>
    <property type="project" value="TreeGrafter"/>
</dbReference>
<keyword evidence="2" id="KW-1185">Reference proteome</keyword>
<dbReference type="PANTHER" id="PTHR16798:SF0">
    <property type="entry name" value="FANCONI ANEMIA GROUP C PROTEIN"/>
    <property type="match status" value="1"/>
</dbReference>
<name>A0A091D8L8_FUKDA</name>
<evidence type="ECO:0000313" key="2">
    <source>
        <dbReference type="Proteomes" id="UP000028990"/>
    </source>
</evidence>
<dbReference type="PANTHER" id="PTHR16798">
    <property type="entry name" value="FANCONI ANEMIA GROUP C PROTEIN FANCC"/>
    <property type="match status" value="1"/>
</dbReference>
<protein>
    <submittedName>
        <fullName evidence="1">Fanconi anemia group C protein</fullName>
    </submittedName>
</protein>
<evidence type="ECO:0000313" key="1">
    <source>
        <dbReference type="EMBL" id="KFO28474.1"/>
    </source>
</evidence>
<dbReference type="EMBL" id="KN122776">
    <property type="protein sequence ID" value="KFO28474.1"/>
    <property type="molecule type" value="Genomic_DNA"/>
</dbReference>
<reference evidence="1 2" key="1">
    <citation type="submission" date="2013-11" db="EMBL/GenBank/DDBJ databases">
        <title>The Damaraland mole rat (Fukomys damarensis) genome and evolution of African mole rats.</title>
        <authorList>
            <person name="Gladyshev V.N."/>
            <person name="Fang X."/>
        </authorList>
    </citation>
    <scope>NUCLEOTIDE SEQUENCE [LARGE SCALE GENOMIC DNA]</scope>
    <source>
        <tissue evidence="1">Liver</tissue>
    </source>
</reference>
<dbReference type="GO" id="GO:0006289">
    <property type="term" value="P:nucleotide-excision repair"/>
    <property type="evidence" value="ECO:0007669"/>
    <property type="project" value="TreeGrafter"/>
</dbReference>
<dbReference type="GO" id="GO:0043240">
    <property type="term" value="C:Fanconi anaemia nuclear complex"/>
    <property type="evidence" value="ECO:0007669"/>
    <property type="project" value="InterPro"/>
</dbReference>
<sequence>MAQDFIGLASDCQYWLQKLSAWYQASTLETQKDICLHLPQFQEFLRQMYEALQEMDCNTVMERFPTIGQLLAKTCSNPFILAYVPQLSESAQMPSFREHSRNHQLELTLPSSAPTVTALV</sequence>
<dbReference type="InterPro" id="IPR000686">
    <property type="entry name" value="FANCC"/>
</dbReference>
<organism evidence="1 2">
    <name type="scientific">Fukomys damarensis</name>
    <name type="common">Damaraland mole rat</name>
    <name type="synonym">Cryptomys damarensis</name>
    <dbReference type="NCBI Taxonomy" id="885580"/>
    <lineage>
        <taxon>Eukaryota</taxon>
        <taxon>Metazoa</taxon>
        <taxon>Chordata</taxon>
        <taxon>Craniata</taxon>
        <taxon>Vertebrata</taxon>
        <taxon>Euteleostomi</taxon>
        <taxon>Mammalia</taxon>
        <taxon>Eutheria</taxon>
        <taxon>Euarchontoglires</taxon>
        <taxon>Glires</taxon>
        <taxon>Rodentia</taxon>
        <taxon>Hystricomorpha</taxon>
        <taxon>Bathyergidae</taxon>
        <taxon>Fukomys</taxon>
    </lineage>
</organism>
<dbReference type="GO" id="GO:0036297">
    <property type="term" value="P:interstrand cross-link repair"/>
    <property type="evidence" value="ECO:0007669"/>
    <property type="project" value="InterPro"/>
</dbReference>
<gene>
    <name evidence="1" type="ORF">H920_10335</name>
</gene>
<dbReference type="Proteomes" id="UP000028990">
    <property type="component" value="Unassembled WGS sequence"/>
</dbReference>
<accession>A0A091D8L8</accession>
<dbReference type="AlphaFoldDB" id="A0A091D8L8"/>
<dbReference type="Pfam" id="PF02106">
    <property type="entry name" value="Fanconi_C"/>
    <property type="match status" value="1"/>
</dbReference>
<proteinExistence type="predicted"/>